<dbReference type="AlphaFoldDB" id="A0A511UWA1"/>
<reference evidence="2 3" key="1">
    <citation type="submission" date="2019-07" db="EMBL/GenBank/DDBJ databases">
        <title>Whole genome shotgun sequence of Cerasibacillus quisquiliarum NBRC 102429.</title>
        <authorList>
            <person name="Hosoyama A."/>
            <person name="Uohara A."/>
            <person name="Ohji S."/>
            <person name="Ichikawa N."/>
        </authorList>
    </citation>
    <scope>NUCLEOTIDE SEQUENCE [LARGE SCALE GENOMIC DNA]</scope>
    <source>
        <strain evidence="2 3">NBRC 102429</strain>
    </source>
</reference>
<protein>
    <submittedName>
        <fullName evidence="2">Uncharacterized protein</fullName>
    </submittedName>
</protein>
<evidence type="ECO:0000313" key="2">
    <source>
        <dbReference type="EMBL" id="GEN30864.1"/>
    </source>
</evidence>
<keyword evidence="1" id="KW-0472">Membrane</keyword>
<dbReference type="RefSeq" id="WP_170226623.1">
    <property type="nucleotide sequence ID" value="NZ_BJXW01000011.1"/>
</dbReference>
<keyword evidence="1" id="KW-0812">Transmembrane</keyword>
<keyword evidence="1" id="KW-1133">Transmembrane helix</keyword>
<proteinExistence type="predicted"/>
<organism evidence="2 3">
    <name type="scientific">Cerasibacillus quisquiliarum</name>
    <dbReference type="NCBI Taxonomy" id="227865"/>
    <lineage>
        <taxon>Bacteria</taxon>
        <taxon>Bacillati</taxon>
        <taxon>Bacillota</taxon>
        <taxon>Bacilli</taxon>
        <taxon>Bacillales</taxon>
        <taxon>Bacillaceae</taxon>
        <taxon>Cerasibacillus</taxon>
    </lineage>
</organism>
<dbReference type="EMBL" id="BJXW01000011">
    <property type="protein sequence ID" value="GEN30864.1"/>
    <property type="molecule type" value="Genomic_DNA"/>
</dbReference>
<evidence type="ECO:0000313" key="3">
    <source>
        <dbReference type="Proteomes" id="UP000321491"/>
    </source>
</evidence>
<name>A0A511UWA1_9BACI</name>
<feature type="transmembrane region" description="Helical" evidence="1">
    <location>
        <begin position="28"/>
        <end position="51"/>
    </location>
</feature>
<accession>A0A511UWA1</accession>
<gene>
    <name evidence="2" type="ORF">CQU01_11020</name>
</gene>
<keyword evidence="3" id="KW-1185">Reference proteome</keyword>
<dbReference type="Proteomes" id="UP000321491">
    <property type="component" value="Unassembled WGS sequence"/>
</dbReference>
<evidence type="ECO:0000256" key="1">
    <source>
        <dbReference type="SAM" id="Phobius"/>
    </source>
</evidence>
<comment type="caution">
    <text evidence="2">The sequence shown here is derived from an EMBL/GenBank/DDBJ whole genome shotgun (WGS) entry which is preliminary data.</text>
</comment>
<sequence>MKRFKHLFVILITLVVSASVYMFKNDIFLSFYTFMGLMMFYFGLIILLAPFNNKDAQ</sequence>